<dbReference type="PANTHER" id="PTHR31623:SF122">
    <property type="entry name" value="HXXXD-TYPE ACYL-TRANSFERASE FAMILY PROTEIN"/>
    <property type="match status" value="1"/>
</dbReference>
<name>A0A4S4EHU3_CAMSN</name>
<dbReference type="Pfam" id="PF02458">
    <property type="entry name" value="Transferase"/>
    <property type="match status" value="1"/>
</dbReference>
<comment type="caution">
    <text evidence="4">The sequence shown here is derived from an EMBL/GenBank/DDBJ whole genome shotgun (WGS) entry which is preliminary data.</text>
</comment>
<evidence type="ECO:0000256" key="1">
    <source>
        <dbReference type="ARBA" id="ARBA00009861"/>
    </source>
</evidence>
<keyword evidence="3" id="KW-0012">Acyltransferase</keyword>
<dbReference type="PANTHER" id="PTHR31623">
    <property type="entry name" value="F21J9.9"/>
    <property type="match status" value="1"/>
</dbReference>
<dbReference type="STRING" id="542762.A0A4S4EHU3"/>
<evidence type="ECO:0000313" key="5">
    <source>
        <dbReference type="Proteomes" id="UP000306102"/>
    </source>
</evidence>
<sequence>MTEQPMATTTTMMEIKVEVIARETIKPSSPTPHHLKTFKLSLIDQFAPASYTPLVLYYATCGGSSYEERTQLLKNSLSQILTRYYPLAGRIKDPLFVDCNDDGVDYIETRVNCPISSILKQPKSELQNHFIPIKFKESGSGSLLLIQASFFEYGGMAIGIYTNHKLADAASFTTFLKAWAATASGFPDVVSPDFTAPSIFPARDDFQTLPSQVYEKPPQKVAVRRYVFNASKLHALKAEAANARVQQPTRVEAVMALLWKCAMDASRSRLGLASTNPRRPSILVISADMRPRLVPPLPESSFGNIGRPLVVHADDESENEMNLSNLVSSIRESKLELSKNCGVSEICGLLMELGKLQMRGGEVDMYTHTSWSRMPLYKADFGWGKPTWATIGHIEVPNVVVLSPSRDGEGIEAWVTLIEEDMAFFECNKDLLDFATINPSALNSLY</sequence>
<dbReference type="EMBL" id="SDRB02004307">
    <property type="protein sequence ID" value="THG16058.1"/>
    <property type="molecule type" value="Genomic_DNA"/>
</dbReference>
<dbReference type="InterPro" id="IPR023213">
    <property type="entry name" value="CAT-like_dom_sf"/>
</dbReference>
<evidence type="ECO:0000256" key="3">
    <source>
        <dbReference type="ARBA" id="ARBA00023315"/>
    </source>
</evidence>
<protein>
    <submittedName>
        <fullName evidence="4">Uncharacterized protein</fullName>
    </submittedName>
</protein>
<accession>A0A4S4EHU3</accession>
<dbReference type="GO" id="GO:0016746">
    <property type="term" value="F:acyltransferase activity"/>
    <property type="evidence" value="ECO:0007669"/>
    <property type="project" value="UniProtKB-KW"/>
</dbReference>
<dbReference type="AlphaFoldDB" id="A0A4S4EHU3"/>
<gene>
    <name evidence="4" type="ORF">TEA_005593</name>
</gene>
<keyword evidence="2" id="KW-0808">Transferase</keyword>
<proteinExistence type="inferred from homology"/>
<comment type="similarity">
    <text evidence="1">Belongs to the plant acyltransferase family.</text>
</comment>
<organism evidence="4 5">
    <name type="scientific">Camellia sinensis var. sinensis</name>
    <name type="common">China tea</name>
    <dbReference type="NCBI Taxonomy" id="542762"/>
    <lineage>
        <taxon>Eukaryota</taxon>
        <taxon>Viridiplantae</taxon>
        <taxon>Streptophyta</taxon>
        <taxon>Embryophyta</taxon>
        <taxon>Tracheophyta</taxon>
        <taxon>Spermatophyta</taxon>
        <taxon>Magnoliopsida</taxon>
        <taxon>eudicotyledons</taxon>
        <taxon>Gunneridae</taxon>
        <taxon>Pentapetalae</taxon>
        <taxon>asterids</taxon>
        <taxon>Ericales</taxon>
        <taxon>Theaceae</taxon>
        <taxon>Camellia</taxon>
    </lineage>
</organism>
<dbReference type="Gene3D" id="3.30.559.10">
    <property type="entry name" value="Chloramphenicol acetyltransferase-like domain"/>
    <property type="match status" value="2"/>
</dbReference>
<evidence type="ECO:0000256" key="2">
    <source>
        <dbReference type="ARBA" id="ARBA00022679"/>
    </source>
</evidence>
<reference evidence="4 5" key="1">
    <citation type="journal article" date="2018" name="Proc. Natl. Acad. Sci. U.S.A.">
        <title>Draft genome sequence of Camellia sinensis var. sinensis provides insights into the evolution of the tea genome and tea quality.</title>
        <authorList>
            <person name="Wei C."/>
            <person name="Yang H."/>
            <person name="Wang S."/>
            <person name="Zhao J."/>
            <person name="Liu C."/>
            <person name="Gao L."/>
            <person name="Xia E."/>
            <person name="Lu Y."/>
            <person name="Tai Y."/>
            <person name="She G."/>
            <person name="Sun J."/>
            <person name="Cao H."/>
            <person name="Tong W."/>
            <person name="Gao Q."/>
            <person name="Li Y."/>
            <person name="Deng W."/>
            <person name="Jiang X."/>
            <person name="Wang W."/>
            <person name="Chen Q."/>
            <person name="Zhang S."/>
            <person name="Li H."/>
            <person name="Wu J."/>
            <person name="Wang P."/>
            <person name="Li P."/>
            <person name="Shi C."/>
            <person name="Zheng F."/>
            <person name="Jian J."/>
            <person name="Huang B."/>
            <person name="Shan D."/>
            <person name="Shi M."/>
            <person name="Fang C."/>
            <person name="Yue Y."/>
            <person name="Li F."/>
            <person name="Li D."/>
            <person name="Wei S."/>
            <person name="Han B."/>
            <person name="Jiang C."/>
            <person name="Yin Y."/>
            <person name="Xia T."/>
            <person name="Zhang Z."/>
            <person name="Bennetzen J.L."/>
            <person name="Zhao S."/>
            <person name="Wan X."/>
        </authorList>
    </citation>
    <scope>NUCLEOTIDE SEQUENCE [LARGE SCALE GENOMIC DNA]</scope>
    <source>
        <strain evidence="5">cv. Shuchazao</strain>
        <tissue evidence="4">Leaf</tissue>
    </source>
</reference>
<keyword evidence="5" id="KW-1185">Reference proteome</keyword>
<evidence type="ECO:0000313" key="4">
    <source>
        <dbReference type="EMBL" id="THG16058.1"/>
    </source>
</evidence>
<dbReference type="Proteomes" id="UP000306102">
    <property type="component" value="Unassembled WGS sequence"/>
</dbReference>